<proteinExistence type="predicted"/>
<sequence>MDDLIIDYIQEAEKGTKLTRDTTINNNNNNNNNIKIPIIISHDKAFLFDLNHIEQIRREYGIIGVLSGTLPIAPQQNILLGLPLQLSIDEILYLIINNVCYLINNKDLIQDKYFNSMNYNEKSRLEKNYNDLILKQIEIKKLNYLNNLKNRGIDINKLQKSDKNNNNNNNNKSDKIGFYIETLNSTDNYFSSNKIEFSQDYEIQKRLLNNFIKTVINTNNNNTIKMNKKLKILLNDFLIFNYLKQNYNQCILPGIRFGGKYVSYPGDILKYHSHFIVNTRDYYKEDINLSTLSNGGRLATGVKKLWLISGMKEGDVNEERDEITNESGEDIDVIEFLKNDKRVCKCFTIEWSGFG</sequence>
<protein>
    <submittedName>
        <fullName evidence="1">Unnamed protein product</fullName>
    </submittedName>
</protein>
<dbReference type="Proteomes" id="UP001165101">
    <property type="component" value="Unassembled WGS sequence"/>
</dbReference>
<evidence type="ECO:0000313" key="1">
    <source>
        <dbReference type="EMBL" id="GME90491.1"/>
    </source>
</evidence>
<gene>
    <name evidence="1" type="ORF">Cboi01_000186900</name>
</gene>
<reference evidence="1" key="1">
    <citation type="submission" date="2023-04" db="EMBL/GenBank/DDBJ databases">
        <title>Candida boidinii NBRC 1967.</title>
        <authorList>
            <person name="Ichikawa N."/>
            <person name="Sato H."/>
            <person name="Tonouchi N."/>
        </authorList>
    </citation>
    <scope>NUCLEOTIDE SEQUENCE</scope>
    <source>
        <strain evidence="1">NBRC 1967</strain>
    </source>
</reference>
<comment type="caution">
    <text evidence="1">The sequence shown here is derived from an EMBL/GenBank/DDBJ whole genome shotgun (WGS) entry which is preliminary data.</text>
</comment>
<evidence type="ECO:0000313" key="2">
    <source>
        <dbReference type="Proteomes" id="UP001165101"/>
    </source>
</evidence>
<name>A0ACB5TKF0_CANBO</name>
<dbReference type="EMBL" id="BSXV01000756">
    <property type="protein sequence ID" value="GME90491.1"/>
    <property type="molecule type" value="Genomic_DNA"/>
</dbReference>
<accession>A0ACB5TKF0</accession>
<organism evidence="1 2">
    <name type="scientific">Candida boidinii</name>
    <name type="common">Yeast</name>
    <dbReference type="NCBI Taxonomy" id="5477"/>
    <lineage>
        <taxon>Eukaryota</taxon>
        <taxon>Fungi</taxon>
        <taxon>Dikarya</taxon>
        <taxon>Ascomycota</taxon>
        <taxon>Saccharomycotina</taxon>
        <taxon>Pichiomycetes</taxon>
        <taxon>Pichiales</taxon>
        <taxon>Pichiaceae</taxon>
        <taxon>Ogataea</taxon>
        <taxon>Ogataea/Candida clade</taxon>
    </lineage>
</organism>
<keyword evidence="2" id="KW-1185">Reference proteome</keyword>